<dbReference type="GO" id="GO:0016887">
    <property type="term" value="F:ATP hydrolysis activity"/>
    <property type="evidence" value="ECO:0007669"/>
    <property type="project" value="InterPro"/>
</dbReference>
<dbReference type="InterPro" id="IPR027417">
    <property type="entry name" value="P-loop_NTPase"/>
</dbReference>
<dbReference type="CDD" id="cd03214">
    <property type="entry name" value="ABC_Iron-Siderophores_B12_Hemin"/>
    <property type="match status" value="1"/>
</dbReference>
<dbReference type="NCBIfam" id="NF010068">
    <property type="entry name" value="PRK13548.1"/>
    <property type="match status" value="1"/>
</dbReference>
<dbReference type="eggNOG" id="COG4559">
    <property type="taxonomic scope" value="Bacteria"/>
</dbReference>
<dbReference type="SUPFAM" id="SSF52540">
    <property type="entry name" value="P-loop containing nucleoside triphosphate hydrolases"/>
    <property type="match status" value="1"/>
</dbReference>
<dbReference type="PATRIC" id="fig|1286106.3.peg.223"/>
<dbReference type="PROSITE" id="PS50893">
    <property type="entry name" value="ABC_TRANSPORTER_2"/>
    <property type="match status" value="1"/>
</dbReference>
<evidence type="ECO:0000256" key="2">
    <source>
        <dbReference type="ARBA" id="ARBA00022741"/>
    </source>
</evidence>
<keyword evidence="4" id="KW-1278">Translocase</keyword>
<dbReference type="GO" id="GO:0005524">
    <property type="term" value="F:ATP binding"/>
    <property type="evidence" value="ECO:0007669"/>
    <property type="project" value="UniProtKB-KW"/>
</dbReference>
<keyword evidence="3 7" id="KW-0067">ATP-binding</keyword>
<sequence>MNTLQIKHIKLVRANRQLLDVSNLATHSGELIAILGPNGAGKSSLLKVISGEWHAQAADILIHGRSRQQWARNQLAGHLGVLPQSSSLNFPFTVEEVVLMGAIPLALSRQEARIKAQQLMQTTDTSQFADRLYTSLSGGERQRVQLARVLLQLSQAQSAPVLLLDEPLSAQDLSQQHQLMSLMQQLAHQQQATILVVLHDLNHALRYADRIWLMNSGHLCADGAPSDILQPDKIAELWGYRPQLLTGEHHSAVLY</sequence>
<dbReference type="PANTHER" id="PTHR42794">
    <property type="entry name" value="HEMIN IMPORT ATP-BINDING PROTEIN HMUV"/>
    <property type="match status" value="1"/>
</dbReference>
<dbReference type="Proteomes" id="UP000012019">
    <property type="component" value="Unassembled WGS sequence"/>
</dbReference>
<dbReference type="PANTHER" id="PTHR42794:SF1">
    <property type="entry name" value="HEMIN IMPORT ATP-BINDING PROTEIN HMUV"/>
    <property type="match status" value="1"/>
</dbReference>
<protein>
    <submittedName>
        <fullName evidence="7">Hemin importer ATP-binding subunit</fullName>
    </submittedName>
</protein>
<evidence type="ECO:0000256" key="1">
    <source>
        <dbReference type="ARBA" id="ARBA00022448"/>
    </source>
</evidence>
<evidence type="ECO:0000313" key="8">
    <source>
        <dbReference type="Proteomes" id="UP000012019"/>
    </source>
</evidence>
<dbReference type="Gene3D" id="3.40.50.300">
    <property type="entry name" value="P-loop containing nucleotide triphosphate hydrolases"/>
    <property type="match status" value="1"/>
</dbReference>
<evidence type="ECO:0000256" key="3">
    <source>
        <dbReference type="ARBA" id="ARBA00022840"/>
    </source>
</evidence>
<feature type="domain" description="ABC transporter" evidence="6">
    <location>
        <begin position="4"/>
        <end position="241"/>
    </location>
</feature>
<evidence type="ECO:0000259" key="6">
    <source>
        <dbReference type="PROSITE" id="PS50893"/>
    </source>
</evidence>
<dbReference type="STRING" id="1286106.MPL1_01104"/>
<dbReference type="SMART" id="SM00382">
    <property type="entry name" value="AAA"/>
    <property type="match status" value="1"/>
</dbReference>
<evidence type="ECO:0000256" key="4">
    <source>
        <dbReference type="ARBA" id="ARBA00022967"/>
    </source>
</evidence>
<comment type="caution">
    <text evidence="7">The sequence shown here is derived from an EMBL/GenBank/DDBJ whole genome shotgun (WGS) entry which is preliminary data.</text>
</comment>
<dbReference type="InterPro" id="IPR017871">
    <property type="entry name" value="ABC_transporter-like_CS"/>
</dbReference>
<dbReference type="AlphaFoldDB" id="M7NZA5"/>
<dbReference type="OrthoDB" id="6461291at2"/>
<keyword evidence="8" id="KW-1185">Reference proteome</keyword>
<gene>
    <name evidence="7" type="primary">hmuV</name>
    <name evidence="7" type="ORF">MPL1_01104</name>
</gene>
<evidence type="ECO:0000313" key="7">
    <source>
        <dbReference type="EMBL" id="EMR14163.1"/>
    </source>
</evidence>
<dbReference type="Pfam" id="PF00005">
    <property type="entry name" value="ABC_tran"/>
    <property type="match status" value="1"/>
</dbReference>
<organism evidence="7 8">
    <name type="scientific">Methylophaga lonarensis MPL</name>
    <dbReference type="NCBI Taxonomy" id="1286106"/>
    <lineage>
        <taxon>Bacteria</taxon>
        <taxon>Pseudomonadati</taxon>
        <taxon>Pseudomonadota</taxon>
        <taxon>Gammaproteobacteria</taxon>
        <taxon>Thiotrichales</taxon>
        <taxon>Piscirickettsiaceae</taxon>
        <taxon>Methylophaga</taxon>
    </lineage>
</organism>
<keyword evidence="2" id="KW-0547">Nucleotide-binding</keyword>
<accession>M7NZA5</accession>
<dbReference type="PROSITE" id="PS00211">
    <property type="entry name" value="ABC_TRANSPORTER_1"/>
    <property type="match status" value="1"/>
</dbReference>
<proteinExistence type="predicted"/>
<dbReference type="InterPro" id="IPR003593">
    <property type="entry name" value="AAA+_ATPase"/>
</dbReference>
<reference evidence="7 8" key="1">
    <citation type="journal article" date="2013" name="Genome Announc.">
        <title>Draft Genome Sequence of Methylophaga lonarensis MPLT, a Haloalkaliphilic (Non-Methane-Utilizing) Methylotroph.</title>
        <authorList>
            <person name="Shetty S.A."/>
            <person name="Marathe N.P."/>
            <person name="Munot H."/>
            <person name="Antony C.P."/>
            <person name="Dhotre D.P."/>
            <person name="Murrell J.C."/>
            <person name="Shouche Y.S."/>
        </authorList>
    </citation>
    <scope>NUCLEOTIDE SEQUENCE [LARGE SCALE GENOMIC DNA]</scope>
    <source>
        <strain evidence="7 8">MPL</strain>
    </source>
</reference>
<keyword evidence="1" id="KW-0813">Transport</keyword>
<dbReference type="InterPro" id="IPR003439">
    <property type="entry name" value="ABC_transporter-like_ATP-bd"/>
</dbReference>
<dbReference type="RefSeq" id="WP_009725280.1">
    <property type="nucleotide sequence ID" value="NZ_APHR01000005.1"/>
</dbReference>
<dbReference type="EMBL" id="APHR01000005">
    <property type="protein sequence ID" value="EMR14163.1"/>
    <property type="molecule type" value="Genomic_DNA"/>
</dbReference>
<comment type="function">
    <text evidence="5">Part of the ABC transporter complex HmuTUV involved in hemin import. Responsible for energy coupling to the transport system.</text>
</comment>
<name>M7NZA5_9GAMM</name>
<evidence type="ECO:0000256" key="5">
    <source>
        <dbReference type="ARBA" id="ARBA00037066"/>
    </source>
</evidence>